<accession>A0A8X7CAA0</accession>
<evidence type="ECO:0000313" key="3">
    <source>
        <dbReference type="Proteomes" id="UP000886998"/>
    </source>
</evidence>
<evidence type="ECO:0000256" key="1">
    <source>
        <dbReference type="SAM" id="MobiDB-lite"/>
    </source>
</evidence>
<organism evidence="2 3">
    <name type="scientific">Trichonephila inaurata madagascariensis</name>
    <dbReference type="NCBI Taxonomy" id="2747483"/>
    <lineage>
        <taxon>Eukaryota</taxon>
        <taxon>Metazoa</taxon>
        <taxon>Ecdysozoa</taxon>
        <taxon>Arthropoda</taxon>
        <taxon>Chelicerata</taxon>
        <taxon>Arachnida</taxon>
        <taxon>Araneae</taxon>
        <taxon>Araneomorphae</taxon>
        <taxon>Entelegynae</taxon>
        <taxon>Araneoidea</taxon>
        <taxon>Nephilidae</taxon>
        <taxon>Trichonephila</taxon>
        <taxon>Trichonephila inaurata</taxon>
    </lineage>
</organism>
<evidence type="ECO:0000313" key="2">
    <source>
        <dbReference type="EMBL" id="GFY59478.1"/>
    </source>
</evidence>
<gene>
    <name evidence="2" type="ORF">TNIN_400781</name>
</gene>
<reference evidence="2" key="1">
    <citation type="submission" date="2020-08" db="EMBL/GenBank/DDBJ databases">
        <title>Multicomponent nature underlies the extraordinary mechanical properties of spider dragline silk.</title>
        <authorList>
            <person name="Kono N."/>
            <person name="Nakamura H."/>
            <person name="Mori M."/>
            <person name="Yoshida Y."/>
            <person name="Ohtoshi R."/>
            <person name="Malay A.D."/>
            <person name="Moran D.A.P."/>
            <person name="Tomita M."/>
            <person name="Numata K."/>
            <person name="Arakawa K."/>
        </authorList>
    </citation>
    <scope>NUCLEOTIDE SEQUENCE</scope>
</reference>
<feature type="region of interest" description="Disordered" evidence="1">
    <location>
        <begin position="1"/>
        <end position="21"/>
    </location>
</feature>
<protein>
    <submittedName>
        <fullName evidence="2">Uncharacterized protein</fullName>
    </submittedName>
</protein>
<dbReference type="AlphaFoldDB" id="A0A8X7CAA0"/>
<dbReference type="Proteomes" id="UP000886998">
    <property type="component" value="Unassembled WGS sequence"/>
</dbReference>
<name>A0A8X7CAA0_9ARAC</name>
<sequence length="107" mass="12166">MAQVASDKHGLKCQNEKGQRIDPRAFASSKLEESSIACHQHRKAVQLLRDCRFLGASLRSRITKYGNEECHVWYIATTNLSTLYYGLLGKLQILLDLGRIQQSVEIF</sequence>
<proteinExistence type="predicted"/>
<keyword evidence="3" id="KW-1185">Reference proteome</keyword>
<dbReference type="EMBL" id="BMAV01012637">
    <property type="protein sequence ID" value="GFY59478.1"/>
    <property type="molecule type" value="Genomic_DNA"/>
</dbReference>
<comment type="caution">
    <text evidence="2">The sequence shown here is derived from an EMBL/GenBank/DDBJ whole genome shotgun (WGS) entry which is preliminary data.</text>
</comment>